<proteinExistence type="inferred from homology"/>
<accession>A0ABP3EVM8</accession>
<evidence type="ECO:0000259" key="7">
    <source>
        <dbReference type="Pfam" id="PF03711"/>
    </source>
</evidence>
<evidence type="ECO:0000313" key="8">
    <source>
        <dbReference type="EMBL" id="GAA0278047.1"/>
    </source>
</evidence>
<dbReference type="Gene3D" id="3.90.100.10">
    <property type="entry name" value="Orn/Lys/Arg decarboxylase, C-terminal domain"/>
    <property type="match status" value="1"/>
</dbReference>
<dbReference type="Gene3D" id="3.40.640.10">
    <property type="entry name" value="Type I PLP-dependent aspartate aminotransferase-like (Major domain)"/>
    <property type="match status" value="1"/>
</dbReference>
<keyword evidence="8" id="KW-0808">Transferase</keyword>
<gene>
    <name evidence="8" type="ORF">GCM10009539_77300</name>
</gene>
<evidence type="ECO:0000256" key="4">
    <source>
        <dbReference type="ARBA" id="ARBA00022898"/>
    </source>
</evidence>
<keyword evidence="3" id="KW-0210">Decarboxylase</keyword>
<evidence type="ECO:0000256" key="2">
    <source>
        <dbReference type="ARBA" id="ARBA00010671"/>
    </source>
</evidence>
<evidence type="ECO:0000313" key="9">
    <source>
        <dbReference type="Proteomes" id="UP001500967"/>
    </source>
</evidence>
<dbReference type="RefSeq" id="WP_344653923.1">
    <property type="nucleotide sequence ID" value="NZ_BAAAGX010000037.1"/>
</dbReference>
<dbReference type="Proteomes" id="UP001500967">
    <property type="component" value="Unassembled WGS sequence"/>
</dbReference>
<dbReference type="InterPro" id="IPR015424">
    <property type="entry name" value="PyrdxlP-dep_Trfase"/>
</dbReference>
<name>A0ABP3EVM8_9ACTN</name>
<organism evidence="8 9">
    <name type="scientific">Cryptosporangium japonicum</name>
    <dbReference type="NCBI Taxonomy" id="80872"/>
    <lineage>
        <taxon>Bacteria</taxon>
        <taxon>Bacillati</taxon>
        <taxon>Actinomycetota</taxon>
        <taxon>Actinomycetes</taxon>
        <taxon>Cryptosporangiales</taxon>
        <taxon>Cryptosporangiaceae</taxon>
        <taxon>Cryptosporangium</taxon>
    </lineage>
</organism>
<protein>
    <submittedName>
        <fullName evidence="8">Aminotransferase class I/II-fold pyridoxal phosphate-dependent enzyme</fullName>
    </submittedName>
</protein>
<comment type="caution">
    <text evidence="8">The sequence shown here is derived from an EMBL/GenBank/DDBJ whole genome shotgun (WGS) entry which is preliminary data.</text>
</comment>
<dbReference type="InterPro" id="IPR000310">
    <property type="entry name" value="Orn/Lys/Arg_deCO2ase_major_dom"/>
</dbReference>
<dbReference type="PANTHER" id="PTHR43277:SF4">
    <property type="entry name" value="ARGININE DECARBOXYLASE"/>
    <property type="match status" value="1"/>
</dbReference>
<keyword evidence="4" id="KW-0663">Pyridoxal phosphate</keyword>
<comment type="similarity">
    <text evidence="2">Belongs to the Orn/Lys/Arg decarboxylase class-I family.</text>
</comment>
<dbReference type="InterPro" id="IPR008286">
    <property type="entry name" value="Prn/Lys/Arg_de-COase_C"/>
</dbReference>
<dbReference type="EMBL" id="BAAAGX010000037">
    <property type="protein sequence ID" value="GAA0278047.1"/>
    <property type="molecule type" value="Genomic_DNA"/>
</dbReference>
<evidence type="ECO:0000256" key="5">
    <source>
        <dbReference type="ARBA" id="ARBA00023239"/>
    </source>
</evidence>
<dbReference type="PANTHER" id="PTHR43277">
    <property type="entry name" value="ARGININE DECARBOXYLASE"/>
    <property type="match status" value="1"/>
</dbReference>
<dbReference type="Pfam" id="PF01276">
    <property type="entry name" value="OKR_DC_1"/>
    <property type="match status" value="1"/>
</dbReference>
<dbReference type="InterPro" id="IPR036633">
    <property type="entry name" value="Prn/Lys/Arg_de-COase_C_sf"/>
</dbReference>
<dbReference type="InterPro" id="IPR052357">
    <property type="entry name" value="Orn_Lys_Arg_decarboxylase-I"/>
</dbReference>
<dbReference type="InterPro" id="IPR015421">
    <property type="entry name" value="PyrdxlP-dep_Trfase_major"/>
</dbReference>
<dbReference type="GO" id="GO:0008483">
    <property type="term" value="F:transaminase activity"/>
    <property type="evidence" value="ECO:0007669"/>
    <property type="project" value="UniProtKB-KW"/>
</dbReference>
<keyword evidence="5" id="KW-0456">Lyase</keyword>
<dbReference type="SUPFAM" id="SSF53383">
    <property type="entry name" value="PLP-dependent transferases"/>
    <property type="match status" value="1"/>
</dbReference>
<evidence type="ECO:0000256" key="3">
    <source>
        <dbReference type="ARBA" id="ARBA00022793"/>
    </source>
</evidence>
<keyword evidence="8" id="KW-0032">Aminotransferase</keyword>
<evidence type="ECO:0000256" key="1">
    <source>
        <dbReference type="ARBA" id="ARBA00001933"/>
    </source>
</evidence>
<dbReference type="SUPFAM" id="SSF55904">
    <property type="entry name" value="Ornithine decarboxylase C-terminal domain"/>
    <property type="match status" value="1"/>
</dbReference>
<keyword evidence="9" id="KW-1185">Reference proteome</keyword>
<reference evidence="9" key="1">
    <citation type="journal article" date="2019" name="Int. J. Syst. Evol. Microbiol.">
        <title>The Global Catalogue of Microorganisms (GCM) 10K type strain sequencing project: providing services to taxonomists for standard genome sequencing and annotation.</title>
        <authorList>
            <consortium name="The Broad Institute Genomics Platform"/>
            <consortium name="The Broad Institute Genome Sequencing Center for Infectious Disease"/>
            <person name="Wu L."/>
            <person name="Ma J."/>
        </authorList>
    </citation>
    <scope>NUCLEOTIDE SEQUENCE [LARGE SCALE GENOMIC DNA]</scope>
    <source>
        <strain evidence="9">JCM 10425</strain>
    </source>
</reference>
<sequence>MTAVALPSSDRPVLFDAAHSAAPLVDAILHYRGLETGALHVPGHAGGRTVGSGLRALLGNTFLASDVWLTPADATNARREAEALAAAAWGADTALFLLDGSSGGNRAVHLAQPSQHVVVARDSHTSTLAGLVLSGATPHWVTPRLDEGGFGISLGIDPAALDETLTGLSAQGHRAGLVSMVSPGYAGACSDVRALADVAHRHGTPLMVDEAWGAHLPFHPDLPAHAISVGADVAVTSAHKMLAAPSGAAIIFTKGDRFDADRISRVVQMTQTTSPLLPVLASIDDARRTMVSRGRGLLDRTLELVASARRRLAAIPGVRVAEAEDLGVPAERFDPLRLVISVAGLGLTGLEIEKLLRTPGPGLGTSGLLHPAVAVEGADESNLFVAITTGTSPDVVDALVTALRTLSCRPRRLLRPAWDGRLVEALLAPRTQVCTPREAHFAATETVPLAQSVGRTSAEPITPYPPGVPAVMPGECLDGDAVAALTRAVASGMHIHGSADPTLATVCVLRD</sequence>
<dbReference type="Pfam" id="PF03711">
    <property type="entry name" value="OKR_DC_1_C"/>
    <property type="match status" value="1"/>
</dbReference>
<feature type="domain" description="Orn/Lys/Arg decarboxylase C-terminal" evidence="7">
    <location>
        <begin position="432"/>
        <end position="479"/>
    </location>
</feature>
<evidence type="ECO:0000259" key="6">
    <source>
        <dbReference type="Pfam" id="PF01276"/>
    </source>
</evidence>
<comment type="cofactor">
    <cofactor evidence="1">
        <name>pyridoxal 5'-phosphate</name>
        <dbReference type="ChEBI" id="CHEBI:597326"/>
    </cofactor>
</comment>
<feature type="domain" description="Orn/Lys/Arg decarboxylases family 1 pyridoxal-P attachment site" evidence="6">
    <location>
        <begin position="23"/>
        <end position="314"/>
    </location>
</feature>